<dbReference type="InterPro" id="IPR004045">
    <property type="entry name" value="Glutathione_S-Trfase_N"/>
</dbReference>
<keyword evidence="5" id="KW-1185">Reference proteome</keyword>
<dbReference type="Gene3D" id="1.20.1050.10">
    <property type="match status" value="1"/>
</dbReference>
<dbReference type="SUPFAM" id="SSF52833">
    <property type="entry name" value="Thioredoxin-like"/>
    <property type="match status" value="1"/>
</dbReference>
<evidence type="ECO:0000259" key="3">
    <source>
        <dbReference type="PROSITE" id="PS50405"/>
    </source>
</evidence>
<evidence type="ECO:0000256" key="1">
    <source>
        <dbReference type="RuleBase" id="RU003494"/>
    </source>
</evidence>
<keyword evidence="4" id="KW-0808">Transferase</keyword>
<dbReference type="PROSITE" id="PS50404">
    <property type="entry name" value="GST_NTER"/>
    <property type="match status" value="1"/>
</dbReference>
<dbReference type="InterPro" id="IPR010987">
    <property type="entry name" value="Glutathione-S-Trfase_C-like"/>
</dbReference>
<dbReference type="PROSITE" id="PS50405">
    <property type="entry name" value="GST_CTER"/>
    <property type="match status" value="1"/>
</dbReference>
<gene>
    <name evidence="4" type="ORF">ABW99_03890</name>
</gene>
<dbReference type="InterPro" id="IPR036282">
    <property type="entry name" value="Glutathione-S-Trfase_C_sf"/>
</dbReference>
<dbReference type="GO" id="GO:0016740">
    <property type="term" value="F:transferase activity"/>
    <property type="evidence" value="ECO:0007669"/>
    <property type="project" value="UniProtKB-KW"/>
</dbReference>
<evidence type="ECO:0000313" key="4">
    <source>
        <dbReference type="EMBL" id="AKJ67497.1"/>
    </source>
</evidence>
<dbReference type="KEGG" id="ptx:ABW99_03890"/>
<dbReference type="SFLD" id="SFLDS00019">
    <property type="entry name" value="Glutathione_Transferase_(cytos"/>
    <property type="match status" value="1"/>
</dbReference>
<proteinExistence type="inferred from homology"/>
<organism evidence="4 5">
    <name type="scientific">Pandoraea thiooxydans</name>
    <dbReference type="NCBI Taxonomy" id="445709"/>
    <lineage>
        <taxon>Bacteria</taxon>
        <taxon>Pseudomonadati</taxon>
        <taxon>Pseudomonadota</taxon>
        <taxon>Betaproteobacteria</taxon>
        <taxon>Burkholderiales</taxon>
        <taxon>Burkholderiaceae</taxon>
        <taxon>Pandoraea</taxon>
    </lineage>
</organism>
<sequence length="220" mass="24287">MNLFFAPLACSMATRIALYEAGAQADYTEVDTDLKQLIDGSDFLPINPLGQVPALRTDDGVLLTENTAILPYVADAYPQAQLAPAAGMGTDRARLHQWLGFVSTELHKAIFVPLLDPDAPQEVKRYALEKLETRIGMLNKHLANQDHLLDRFSVADAYLFTVLNWAQYSGVALSSWPHVDAYYGQLKQRPSVAQALGEEMALYMQASKRRKTAASQTESA</sequence>
<dbReference type="STRING" id="445709.ABW99_03890"/>
<dbReference type="CDD" id="cd03057">
    <property type="entry name" value="GST_N_Beta"/>
    <property type="match status" value="1"/>
</dbReference>
<dbReference type="EMBL" id="CP011568">
    <property type="protein sequence ID" value="AKJ67497.1"/>
    <property type="molecule type" value="Genomic_DNA"/>
</dbReference>
<dbReference type="InterPro" id="IPR004046">
    <property type="entry name" value="GST_C"/>
</dbReference>
<dbReference type="SFLD" id="SFLDG00358">
    <property type="entry name" value="Main_(cytGST)"/>
    <property type="match status" value="1"/>
</dbReference>
<feature type="domain" description="GST N-terminal" evidence="2">
    <location>
        <begin position="1"/>
        <end position="81"/>
    </location>
</feature>
<dbReference type="Proteomes" id="UP000036700">
    <property type="component" value="Chromosome"/>
</dbReference>
<dbReference type="AlphaFoldDB" id="A0A0G3EQB8"/>
<evidence type="ECO:0000313" key="5">
    <source>
        <dbReference type="Proteomes" id="UP000036700"/>
    </source>
</evidence>
<dbReference type="CDD" id="cd03188">
    <property type="entry name" value="GST_C_Beta"/>
    <property type="match status" value="1"/>
</dbReference>
<comment type="similarity">
    <text evidence="1">Belongs to the GST superfamily.</text>
</comment>
<dbReference type="SUPFAM" id="SSF47616">
    <property type="entry name" value="GST C-terminal domain-like"/>
    <property type="match status" value="1"/>
</dbReference>
<dbReference type="PANTHER" id="PTHR44051">
    <property type="entry name" value="GLUTATHIONE S-TRANSFERASE-RELATED"/>
    <property type="match status" value="1"/>
</dbReference>
<protein>
    <submittedName>
        <fullName evidence="4">Glutathione S-transferase</fullName>
    </submittedName>
</protein>
<reference evidence="5" key="1">
    <citation type="submission" date="2015-06" db="EMBL/GenBank/DDBJ databases">
        <authorList>
            <person name="Lim Y.L."/>
            <person name="Ee R."/>
            <person name="Yong D."/>
            <person name="How K.Y."/>
            <person name="Yin W.F."/>
            <person name="Chan K.G."/>
        </authorList>
    </citation>
    <scope>NUCLEOTIDE SEQUENCE [LARGE SCALE GENOMIC DNA]</scope>
    <source>
        <strain evidence="5">DSM 25325</strain>
    </source>
</reference>
<name>A0A0G3EQB8_9BURK</name>
<accession>A0A0G3EQB8</accession>
<dbReference type="Pfam" id="PF00043">
    <property type="entry name" value="GST_C"/>
    <property type="match status" value="1"/>
</dbReference>
<dbReference type="RefSeq" id="WP_047213098.1">
    <property type="nucleotide sequence ID" value="NZ_CP011568.3"/>
</dbReference>
<dbReference type="PATRIC" id="fig|445709.3.peg.830"/>
<dbReference type="InterPro" id="IPR040079">
    <property type="entry name" value="Glutathione_S-Trfase"/>
</dbReference>
<evidence type="ECO:0000259" key="2">
    <source>
        <dbReference type="PROSITE" id="PS50404"/>
    </source>
</evidence>
<dbReference type="Gene3D" id="3.40.30.10">
    <property type="entry name" value="Glutaredoxin"/>
    <property type="match status" value="1"/>
</dbReference>
<feature type="domain" description="GST C-terminal" evidence="3">
    <location>
        <begin position="88"/>
        <end position="214"/>
    </location>
</feature>
<dbReference type="SFLD" id="SFLDG01150">
    <property type="entry name" value="Main.1:_Beta-like"/>
    <property type="match status" value="1"/>
</dbReference>
<dbReference type="Pfam" id="PF02798">
    <property type="entry name" value="GST_N"/>
    <property type="match status" value="1"/>
</dbReference>
<dbReference type="OrthoDB" id="8772754at2"/>
<dbReference type="PANTHER" id="PTHR44051:SF8">
    <property type="entry name" value="GLUTATHIONE S-TRANSFERASE GSTA"/>
    <property type="match status" value="1"/>
</dbReference>
<dbReference type="InterPro" id="IPR036249">
    <property type="entry name" value="Thioredoxin-like_sf"/>
</dbReference>